<evidence type="ECO:0000256" key="7">
    <source>
        <dbReference type="RuleBase" id="RU003696"/>
    </source>
</evidence>
<comment type="caution">
    <text evidence="10">The sequence shown here is derived from an EMBL/GenBank/DDBJ whole genome shotgun (WGS) entry which is preliminary data.</text>
</comment>
<keyword evidence="7" id="KW-0813">Transport</keyword>
<evidence type="ECO:0000256" key="1">
    <source>
        <dbReference type="ARBA" id="ARBA00003699"/>
    </source>
</evidence>
<evidence type="ECO:0000256" key="6">
    <source>
        <dbReference type="ARBA" id="ARBA00030108"/>
    </source>
</evidence>
<dbReference type="InterPro" id="IPR012674">
    <property type="entry name" value="Calycin"/>
</dbReference>
<sequence>MDGSLLVNSRDNGVRAAEEQRDYVQQSPRVYAVSFARGQQFEMSVTGTSEFTSRLPSMRESKAVNQISRLRNRQSQESPPCLGSLPQSAKNIPFERAERELREAVRWGLVVGFDEGLERVISTAMFRHFFLITGPTLRRDVRSDVEWHRPFQMATTVYEREIRAAEAMAPHAVPEARTVDTKSRLPVEEQTEAIVVSAHPSSLILPLLPLNEAHHKTPTAMAFNGTWKVDRSENYDKFMEQMGINVMKRKLAEHDNLKMTIEQTGDKFHIKESSTFRTKDIEFTLGVQFEYALADGTEVSGTWELEGETMRGRFARKDNCKVLTTSRTLVGGELVQCYNYEGVDAKRIFKKQ</sequence>
<gene>
    <name evidence="10" type="primary">FABP2</name>
    <name evidence="10" type="ORF">N1851_012521</name>
</gene>
<reference evidence="10" key="1">
    <citation type="journal article" date="2023" name="Front. Mar. Sci.">
        <title>A new Merluccius polli reference genome to investigate the effects of global change in West African waters.</title>
        <authorList>
            <person name="Mateo J.L."/>
            <person name="Blanco-Fernandez C."/>
            <person name="Garcia-Vazquez E."/>
            <person name="Machado-Schiaffino G."/>
        </authorList>
    </citation>
    <scope>NUCLEOTIDE SEQUENCE</scope>
    <source>
        <strain evidence="10">C29</strain>
        <tissue evidence="10">Fin</tissue>
    </source>
</reference>
<dbReference type="PANTHER" id="PTHR11955">
    <property type="entry name" value="FATTY ACID BINDING PROTEIN"/>
    <property type="match status" value="1"/>
</dbReference>
<dbReference type="AlphaFoldDB" id="A0AA47MX55"/>
<comment type="function">
    <text evidence="1">Cytosolic CRABPs may regulate the access of retinoic acid to the nuclear retinoic acid receptors.</text>
</comment>
<protein>
    <recommendedName>
        <fullName evidence="3">Cellular retinoic acid-binding protein 1</fullName>
    </recommendedName>
    <alternativeName>
        <fullName evidence="6">Cellular retinoic acid-binding protein I</fullName>
    </alternativeName>
</protein>
<dbReference type="EMBL" id="JAOPHQ010002281">
    <property type="protein sequence ID" value="KAK0147780.1"/>
    <property type="molecule type" value="Genomic_DNA"/>
</dbReference>
<evidence type="ECO:0000313" key="10">
    <source>
        <dbReference type="EMBL" id="KAK0147780.1"/>
    </source>
</evidence>
<dbReference type="Proteomes" id="UP001174136">
    <property type="component" value="Unassembled WGS sequence"/>
</dbReference>
<dbReference type="InterPro" id="IPR031259">
    <property type="entry name" value="ILBP"/>
</dbReference>
<dbReference type="GO" id="GO:0016918">
    <property type="term" value="F:retinal binding"/>
    <property type="evidence" value="ECO:0007669"/>
    <property type="project" value="UniProtKB-KW"/>
</dbReference>
<dbReference type="InterPro" id="IPR000463">
    <property type="entry name" value="Fatty_acid-bd"/>
</dbReference>
<dbReference type="PRINTS" id="PR00178">
    <property type="entry name" value="FATTYACIDBP"/>
</dbReference>
<dbReference type="Pfam" id="PF00061">
    <property type="entry name" value="Lipocalin"/>
    <property type="match status" value="1"/>
</dbReference>
<name>A0AA47MX55_MERPO</name>
<dbReference type="PROSITE" id="PS00214">
    <property type="entry name" value="FABP"/>
    <property type="match status" value="1"/>
</dbReference>
<keyword evidence="4" id="KW-0845">Vitamin A</keyword>
<comment type="similarity">
    <text evidence="2 7">Belongs to the calycin superfamily. Fatty-acid binding protein (FABP) family.</text>
</comment>
<dbReference type="SUPFAM" id="SSF50814">
    <property type="entry name" value="Lipocalins"/>
    <property type="match status" value="1"/>
</dbReference>
<dbReference type="FunFam" id="2.40.128.20:FF:000001">
    <property type="entry name" value="Fatty acid-binding protein, adipocyte"/>
    <property type="match status" value="1"/>
</dbReference>
<evidence type="ECO:0000313" key="11">
    <source>
        <dbReference type="Proteomes" id="UP001174136"/>
    </source>
</evidence>
<proteinExistence type="inferred from homology"/>
<evidence type="ECO:0000259" key="9">
    <source>
        <dbReference type="PROSITE" id="PS00214"/>
    </source>
</evidence>
<accession>A0AA47MX55</accession>
<organism evidence="10 11">
    <name type="scientific">Merluccius polli</name>
    <name type="common">Benguela hake</name>
    <name type="synonym">Merluccius cadenati</name>
    <dbReference type="NCBI Taxonomy" id="89951"/>
    <lineage>
        <taxon>Eukaryota</taxon>
        <taxon>Metazoa</taxon>
        <taxon>Chordata</taxon>
        <taxon>Craniata</taxon>
        <taxon>Vertebrata</taxon>
        <taxon>Euteleostomi</taxon>
        <taxon>Actinopterygii</taxon>
        <taxon>Neopterygii</taxon>
        <taxon>Teleostei</taxon>
        <taxon>Neoteleostei</taxon>
        <taxon>Acanthomorphata</taxon>
        <taxon>Zeiogadaria</taxon>
        <taxon>Gadariae</taxon>
        <taxon>Gadiformes</taxon>
        <taxon>Gadoidei</taxon>
        <taxon>Merlucciidae</taxon>
        <taxon>Merluccius</taxon>
    </lineage>
</organism>
<feature type="domain" description="Cytosolic fatty-acid binding proteins" evidence="9">
    <location>
        <begin position="225"/>
        <end position="242"/>
    </location>
</feature>
<dbReference type="GO" id="GO:0019841">
    <property type="term" value="F:retinol binding"/>
    <property type="evidence" value="ECO:0007669"/>
    <property type="project" value="UniProtKB-KW"/>
</dbReference>
<evidence type="ECO:0000256" key="5">
    <source>
        <dbReference type="ARBA" id="ARBA00023072"/>
    </source>
</evidence>
<feature type="region of interest" description="Disordered" evidence="8">
    <location>
        <begin position="1"/>
        <end position="21"/>
    </location>
</feature>
<evidence type="ECO:0000256" key="3">
    <source>
        <dbReference type="ARBA" id="ARBA00013592"/>
    </source>
</evidence>
<feature type="compositionally biased region" description="Basic and acidic residues" evidence="8">
    <location>
        <begin position="12"/>
        <end position="21"/>
    </location>
</feature>
<keyword evidence="11" id="KW-1185">Reference proteome</keyword>
<evidence type="ECO:0000256" key="8">
    <source>
        <dbReference type="SAM" id="MobiDB-lite"/>
    </source>
</evidence>
<evidence type="ECO:0000256" key="4">
    <source>
        <dbReference type="ARBA" id="ARBA00022893"/>
    </source>
</evidence>
<feature type="compositionally biased region" description="Polar residues" evidence="8">
    <location>
        <begin position="1"/>
        <end position="11"/>
    </location>
</feature>
<keyword evidence="5" id="KW-0683">Retinol-binding</keyword>
<dbReference type="InterPro" id="IPR000566">
    <property type="entry name" value="Lipocln_cytosolic_FA-bd_dom"/>
</dbReference>
<evidence type="ECO:0000256" key="2">
    <source>
        <dbReference type="ARBA" id="ARBA00008390"/>
    </source>
</evidence>
<dbReference type="Gene3D" id="2.40.128.20">
    <property type="match status" value="1"/>
</dbReference>